<comment type="caution">
    <text evidence="2">The sequence shown here is derived from an EMBL/GenBank/DDBJ whole genome shotgun (WGS) entry which is preliminary data.</text>
</comment>
<organism evidence="2 3">
    <name type="scientific">Prorocentrum cordatum</name>
    <dbReference type="NCBI Taxonomy" id="2364126"/>
    <lineage>
        <taxon>Eukaryota</taxon>
        <taxon>Sar</taxon>
        <taxon>Alveolata</taxon>
        <taxon>Dinophyceae</taxon>
        <taxon>Prorocentrales</taxon>
        <taxon>Prorocentraceae</taxon>
        <taxon>Prorocentrum</taxon>
    </lineage>
</organism>
<protein>
    <recommendedName>
        <fullName evidence="1">KHDC4/BBP-like KH-domain type I domain-containing protein</fullName>
    </recommendedName>
</protein>
<dbReference type="Pfam" id="PF22675">
    <property type="entry name" value="KH-I_KHDC4-BBP"/>
    <property type="match status" value="1"/>
</dbReference>
<gene>
    <name evidence="2" type="ORF">PCOR1329_LOCUS71941</name>
</gene>
<feature type="domain" description="KHDC4/BBP-like KH-domain type I" evidence="1">
    <location>
        <begin position="45"/>
        <end position="108"/>
    </location>
</feature>
<sequence length="165" mass="18470">MRHTAPAARVIHRGLLWRRAQDPSRFVAQLATPLAATPPWHRLAIGHRGCNMRRISVATGAKLRIRGRGSGFLEGKDQQEAPVPLMVAVTADREDAADFVRAVEMTLQYLHSLEEPFHSFCRRHGFRHRGPFVSLDGEARELLAEALTEAPWAGKYFQGQAQLQA</sequence>
<dbReference type="Proteomes" id="UP001189429">
    <property type="component" value="Unassembled WGS sequence"/>
</dbReference>
<dbReference type="SUPFAM" id="SSF54791">
    <property type="entry name" value="Eukaryotic type KH-domain (KH-domain type I)"/>
    <property type="match status" value="1"/>
</dbReference>
<keyword evidence="3" id="KW-1185">Reference proteome</keyword>
<dbReference type="InterPro" id="IPR055256">
    <property type="entry name" value="KH_1_KHDC4/BBP-like"/>
</dbReference>
<accession>A0ABN9WZ37</accession>
<evidence type="ECO:0000313" key="2">
    <source>
        <dbReference type="EMBL" id="CAK0892224.1"/>
    </source>
</evidence>
<reference evidence="2" key="1">
    <citation type="submission" date="2023-10" db="EMBL/GenBank/DDBJ databases">
        <authorList>
            <person name="Chen Y."/>
            <person name="Shah S."/>
            <person name="Dougan E. K."/>
            <person name="Thang M."/>
            <person name="Chan C."/>
        </authorList>
    </citation>
    <scope>NUCLEOTIDE SEQUENCE [LARGE SCALE GENOMIC DNA]</scope>
</reference>
<name>A0ABN9WZ37_9DINO</name>
<dbReference type="InterPro" id="IPR036612">
    <property type="entry name" value="KH_dom_type_1_sf"/>
</dbReference>
<dbReference type="Gene3D" id="3.30.1370.10">
    <property type="entry name" value="K Homology domain, type 1"/>
    <property type="match status" value="1"/>
</dbReference>
<evidence type="ECO:0000259" key="1">
    <source>
        <dbReference type="Pfam" id="PF22675"/>
    </source>
</evidence>
<dbReference type="EMBL" id="CAUYUJ010019582">
    <property type="protein sequence ID" value="CAK0892224.1"/>
    <property type="molecule type" value="Genomic_DNA"/>
</dbReference>
<evidence type="ECO:0000313" key="3">
    <source>
        <dbReference type="Proteomes" id="UP001189429"/>
    </source>
</evidence>
<proteinExistence type="predicted"/>